<evidence type="ECO:0000313" key="2">
    <source>
        <dbReference type="Proteomes" id="UP001732700"/>
    </source>
</evidence>
<organism evidence="1 2">
    <name type="scientific">Avena sativa</name>
    <name type="common">Oat</name>
    <dbReference type="NCBI Taxonomy" id="4498"/>
    <lineage>
        <taxon>Eukaryota</taxon>
        <taxon>Viridiplantae</taxon>
        <taxon>Streptophyta</taxon>
        <taxon>Embryophyta</taxon>
        <taxon>Tracheophyta</taxon>
        <taxon>Spermatophyta</taxon>
        <taxon>Magnoliopsida</taxon>
        <taxon>Liliopsida</taxon>
        <taxon>Poales</taxon>
        <taxon>Poaceae</taxon>
        <taxon>BOP clade</taxon>
        <taxon>Pooideae</taxon>
        <taxon>Poodae</taxon>
        <taxon>Poeae</taxon>
        <taxon>Poeae Chloroplast Group 1 (Aveneae type)</taxon>
        <taxon>Aveninae</taxon>
        <taxon>Avena</taxon>
    </lineage>
</organism>
<keyword evidence="2" id="KW-1185">Reference proteome</keyword>
<reference evidence="1" key="2">
    <citation type="submission" date="2025-09" db="UniProtKB">
        <authorList>
            <consortium name="EnsemblPlants"/>
        </authorList>
    </citation>
    <scope>IDENTIFICATION</scope>
</reference>
<accession>A0ACD5ZRS3</accession>
<dbReference type="Proteomes" id="UP001732700">
    <property type="component" value="Chromosome 7A"/>
</dbReference>
<proteinExistence type="predicted"/>
<name>A0ACD5ZRS3_AVESA</name>
<evidence type="ECO:0000313" key="1">
    <source>
        <dbReference type="EnsemblPlants" id="AVESA.00010b.r2.7AG1211870.1.CDS"/>
    </source>
</evidence>
<reference evidence="1" key="1">
    <citation type="submission" date="2021-05" db="EMBL/GenBank/DDBJ databases">
        <authorList>
            <person name="Scholz U."/>
            <person name="Mascher M."/>
            <person name="Fiebig A."/>
        </authorList>
    </citation>
    <scope>NUCLEOTIDE SEQUENCE [LARGE SCALE GENOMIC DNA]</scope>
</reference>
<dbReference type="EnsemblPlants" id="AVESA.00010b.r2.7AG1211870.1">
    <property type="protein sequence ID" value="AVESA.00010b.r2.7AG1211870.1.CDS"/>
    <property type="gene ID" value="AVESA.00010b.r2.7AG1211870"/>
</dbReference>
<sequence>MEISLPSQQLLTELPQQWLLLVGLLLPVLISLVLLARSGRKGLKLPPGPAGLPVLGNLHQLGPLPHRNLRDLARRSGPVMLLRLGATRMLVVSSSSAAREVLKVHDADCCSRPACPGPKRMSYGFKNMAFAPYGERWREMRKMFMVELLSMRRVKAAWGARQEQVDIIMAALAGCGGKPVAIGENVFALTDGIIGTVALGNAYGSDVLAREKKHFQLVLDEAMDMLATFSAEDFFPNAAGRLVDRLTGLVARRDRLFGEFDAFFEKIIEQHLDPARSNKPEDGGDDLVDVLIDLWKQGRHGFSKDHVKAIIMDTFVGGIDTTSVTILWAMSELIRHPRVLKKVQQEIRTVAAASNGDGNAWRVQPEDVPKLSYLKSVVKETLRLYPPATLLLPRETMRHVEIGGYDVPAGTRVVVNAWAIGRDPASWGEDAEEFDPDRFEAGRRHSGVEPHGAHFELIPFGAGRRICPGMAMALMNAEFTLANMLCGFDWALPEGSRAEELCMEEAGGLTFHRKTPLLLVPTPYVPPPPRA</sequence>
<protein>
    <submittedName>
        <fullName evidence="1">Uncharacterized protein</fullName>
    </submittedName>
</protein>